<evidence type="ECO:0000256" key="4">
    <source>
        <dbReference type="ARBA" id="ARBA00023163"/>
    </source>
</evidence>
<dbReference type="InterPro" id="IPR001647">
    <property type="entry name" value="HTH_TetR"/>
</dbReference>
<feature type="DNA-binding region" description="H-T-H motif" evidence="5">
    <location>
        <begin position="36"/>
        <end position="55"/>
    </location>
</feature>
<dbReference type="PROSITE" id="PS01081">
    <property type="entry name" value="HTH_TETR_1"/>
    <property type="match status" value="1"/>
</dbReference>
<dbReference type="AlphaFoldDB" id="A0AAW9S296"/>
<dbReference type="InterPro" id="IPR036271">
    <property type="entry name" value="Tet_transcr_reg_TetR-rel_C_sf"/>
</dbReference>
<dbReference type="RefSeq" id="WP_346820502.1">
    <property type="nucleotide sequence ID" value="NZ_JBDKWZ010000003.1"/>
</dbReference>
<dbReference type="Gene3D" id="1.10.357.10">
    <property type="entry name" value="Tetracycline Repressor, domain 2"/>
    <property type="match status" value="1"/>
</dbReference>
<evidence type="ECO:0000256" key="1">
    <source>
        <dbReference type="ARBA" id="ARBA00022491"/>
    </source>
</evidence>
<feature type="domain" description="HTH tetR-type" evidence="6">
    <location>
        <begin position="13"/>
        <end position="73"/>
    </location>
</feature>
<gene>
    <name evidence="7" type="ORF">AAG747_07350</name>
</gene>
<dbReference type="Pfam" id="PF13977">
    <property type="entry name" value="TetR_C_6"/>
    <property type="match status" value="1"/>
</dbReference>
<evidence type="ECO:0000313" key="8">
    <source>
        <dbReference type="Proteomes" id="UP001403385"/>
    </source>
</evidence>
<keyword evidence="4" id="KW-0804">Transcription</keyword>
<keyword evidence="8" id="KW-1185">Reference proteome</keyword>
<evidence type="ECO:0000313" key="7">
    <source>
        <dbReference type="EMBL" id="MEN7547717.1"/>
    </source>
</evidence>
<dbReference type="PRINTS" id="PR00455">
    <property type="entry name" value="HTHTETR"/>
</dbReference>
<proteinExistence type="predicted"/>
<dbReference type="EMBL" id="JBDKWZ010000003">
    <property type="protein sequence ID" value="MEN7547717.1"/>
    <property type="molecule type" value="Genomic_DNA"/>
</dbReference>
<evidence type="ECO:0000256" key="2">
    <source>
        <dbReference type="ARBA" id="ARBA00023015"/>
    </source>
</evidence>
<protein>
    <submittedName>
        <fullName evidence="7">TetR/AcrR family transcriptional regulator</fullName>
    </submittedName>
</protein>
<evidence type="ECO:0000256" key="5">
    <source>
        <dbReference type="PROSITE-ProRule" id="PRU00335"/>
    </source>
</evidence>
<dbReference type="InterPro" id="IPR050624">
    <property type="entry name" value="HTH-type_Tx_Regulator"/>
</dbReference>
<keyword evidence="3 5" id="KW-0238">DNA-binding</keyword>
<dbReference type="InterPro" id="IPR023772">
    <property type="entry name" value="DNA-bd_HTH_TetR-type_CS"/>
</dbReference>
<dbReference type="SUPFAM" id="SSF48498">
    <property type="entry name" value="Tetracyclin repressor-like, C-terminal domain"/>
    <property type="match status" value="1"/>
</dbReference>
<dbReference type="PANTHER" id="PTHR43479:SF11">
    <property type="entry name" value="ACREF_ENVCD OPERON REPRESSOR-RELATED"/>
    <property type="match status" value="1"/>
</dbReference>
<dbReference type="PANTHER" id="PTHR43479">
    <property type="entry name" value="ACREF/ENVCD OPERON REPRESSOR-RELATED"/>
    <property type="match status" value="1"/>
</dbReference>
<accession>A0AAW9S296</accession>
<keyword evidence="1" id="KW-0678">Repressor</keyword>
<evidence type="ECO:0000256" key="3">
    <source>
        <dbReference type="ARBA" id="ARBA00023125"/>
    </source>
</evidence>
<dbReference type="Pfam" id="PF00440">
    <property type="entry name" value="TetR_N"/>
    <property type="match status" value="1"/>
</dbReference>
<dbReference type="GO" id="GO:0003677">
    <property type="term" value="F:DNA binding"/>
    <property type="evidence" value="ECO:0007669"/>
    <property type="project" value="UniProtKB-UniRule"/>
</dbReference>
<reference evidence="7 8" key="1">
    <citation type="submission" date="2024-04" db="EMBL/GenBank/DDBJ databases">
        <title>Novel genus in family Flammeovirgaceae.</title>
        <authorList>
            <person name="Nguyen T.H."/>
            <person name="Vuong T.Q."/>
            <person name="Le H."/>
            <person name="Kim S.-G."/>
        </authorList>
    </citation>
    <scope>NUCLEOTIDE SEQUENCE [LARGE SCALE GENOMIC DNA]</scope>
    <source>
        <strain evidence="7 8">JCM 23209</strain>
    </source>
</reference>
<dbReference type="PROSITE" id="PS50977">
    <property type="entry name" value="HTH_TETR_2"/>
    <property type="match status" value="1"/>
</dbReference>
<sequence>MPRTEQQFAAIREKSKAKFLRTALELFANYGYHSTSISQIAKSAGVAKGSLYHYFESKEQLLEAVFMQGLNELDGLFEEIDMEAAPEDKLTQLLDLSISSLQKEKHFWQLYFALITQMKLPEVLRKRLQPVMNEMFTFFNILFQELGAEEPESEAKLLAATFDGICLHYLMMGEEYPLEKVKEKLLGMYIGKR</sequence>
<dbReference type="InterPro" id="IPR039538">
    <property type="entry name" value="BetI_C"/>
</dbReference>
<dbReference type="SUPFAM" id="SSF46689">
    <property type="entry name" value="Homeodomain-like"/>
    <property type="match status" value="1"/>
</dbReference>
<dbReference type="InterPro" id="IPR009057">
    <property type="entry name" value="Homeodomain-like_sf"/>
</dbReference>
<dbReference type="Proteomes" id="UP001403385">
    <property type="component" value="Unassembled WGS sequence"/>
</dbReference>
<comment type="caution">
    <text evidence="7">The sequence shown here is derived from an EMBL/GenBank/DDBJ whole genome shotgun (WGS) entry which is preliminary data.</text>
</comment>
<organism evidence="7 8">
    <name type="scientific">Rapidithrix thailandica</name>
    <dbReference type="NCBI Taxonomy" id="413964"/>
    <lineage>
        <taxon>Bacteria</taxon>
        <taxon>Pseudomonadati</taxon>
        <taxon>Bacteroidota</taxon>
        <taxon>Cytophagia</taxon>
        <taxon>Cytophagales</taxon>
        <taxon>Flammeovirgaceae</taxon>
        <taxon>Rapidithrix</taxon>
    </lineage>
</organism>
<name>A0AAW9S296_9BACT</name>
<keyword evidence="2" id="KW-0805">Transcription regulation</keyword>
<evidence type="ECO:0000259" key="6">
    <source>
        <dbReference type="PROSITE" id="PS50977"/>
    </source>
</evidence>